<sequence length="526" mass="56818">MAANIADLFEHAVDAFGDRVAVACGEREITYAELEETSNRLAHFLQSRGVGKGAHVGLYAGNSIEAVVAMIAVYKLRAVVVNVNYRYVENELQYLFSDASLVALIHDRRFSPRVKAVATDMRAIVALPDGDLSDFSDISYGDALAAGSAERDFEERSGDDIYLLYTGGTTGYPKGVIWRHEDVWRVLGGGIDFMTGVPLDDEWAQSTRTGMPPMTRFCLAPLIHGNAQWAALAALFAGDTVVFLPHFDADEVWRTIERRKVNVVVLIGDAMARPIIEAYLAGDYDGSSLVAVSSSAALFSPSVKRQYLQALPDVMVTDAVGSSETGFAGIGIVADVDGGAVDGPRVMPGPDTIVIDEYGRRAEPGVIGRLARGGHVPLGYYKDPDKTAALLTEVDGVRYAIPGDLARLEDDGTITLLGRGNTCINTGGEKVFPEEVEGALKAHPDVFDALVIGAADDRLGQRVVALVQPRPSAALDLGELDTHVRRRIAGYKAPRGVWLVDRINRTISGKADYRWAHSYVKEHDAD</sequence>
<dbReference type="PANTHER" id="PTHR43767:SF1">
    <property type="entry name" value="NONRIBOSOMAL PEPTIDE SYNTHASE PES1 (EUROFUNG)-RELATED"/>
    <property type="match status" value="1"/>
</dbReference>
<feature type="domain" description="AMP-binding enzyme C-terminal" evidence="2">
    <location>
        <begin position="435"/>
        <end position="510"/>
    </location>
</feature>
<feature type="domain" description="AMP-dependent synthetase/ligase" evidence="1">
    <location>
        <begin position="9"/>
        <end position="381"/>
    </location>
</feature>
<dbReference type="PROSITE" id="PS00455">
    <property type="entry name" value="AMP_BINDING"/>
    <property type="match status" value="1"/>
</dbReference>
<dbReference type="InterPro" id="IPR042099">
    <property type="entry name" value="ANL_N_sf"/>
</dbReference>
<evidence type="ECO:0000313" key="3">
    <source>
        <dbReference type="EMBL" id="MFD1371899.1"/>
    </source>
</evidence>
<protein>
    <submittedName>
        <fullName evidence="3">Acyl-CoA synthetase</fullName>
    </submittedName>
</protein>
<dbReference type="NCBIfam" id="NF005863">
    <property type="entry name" value="PRK07798.1"/>
    <property type="match status" value="1"/>
</dbReference>
<accession>A0ABW4AM93</accession>
<evidence type="ECO:0000259" key="1">
    <source>
        <dbReference type="Pfam" id="PF00501"/>
    </source>
</evidence>
<dbReference type="Gene3D" id="3.40.50.12780">
    <property type="entry name" value="N-terminal domain of ligase-like"/>
    <property type="match status" value="1"/>
</dbReference>
<gene>
    <name evidence="3" type="ORF">ACFQ5G_41785</name>
</gene>
<dbReference type="PANTHER" id="PTHR43767">
    <property type="entry name" value="LONG-CHAIN-FATTY-ACID--COA LIGASE"/>
    <property type="match status" value="1"/>
</dbReference>
<comment type="caution">
    <text evidence="3">The sequence shown here is derived from an EMBL/GenBank/DDBJ whole genome shotgun (WGS) entry which is preliminary data.</text>
</comment>
<dbReference type="InterPro" id="IPR020845">
    <property type="entry name" value="AMP-binding_CS"/>
</dbReference>
<dbReference type="SUPFAM" id="SSF56801">
    <property type="entry name" value="Acetyl-CoA synthetase-like"/>
    <property type="match status" value="1"/>
</dbReference>
<dbReference type="InterPro" id="IPR025110">
    <property type="entry name" value="AMP-bd_C"/>
</dbReference>
<dbReference type="RefSeq" id="WP_317787003.1">
    <property type="nucleotide sequence ID" value="NZ_AP028461.1"/>
</dbReference>
<evidence type="ECO:0000259" key="2">
    <source>
        <dbReference type="Pfam" id="PF13193"/>
    </source>
</evidence>
<dbReference type="Gene3D" id="3.30.300.30">
    <property type="match status" value="1"/>
</dbReference>
<name>A0ABW4AM93_9ACTN</name>
<dbReference type="Pfam" id="PF00501">
    <property type="entry name" value="AMP-binding"/>
    <property type="match status" value="1"/>
</dbReference>
<dbReference type="Proteomes" id="UP001597183">
    <property type="component" value="Unassembled WGS sequence"/>
</dbReference>
<dbReference type="InterPro" id="IPR045851">
    <property type="entry name" value="AMP-bd_C_sf"/>
</dbReference>
<reference evidence="4" key="1">
    <citation type="journal article" date="2019" name="Int. J. Syst. Evol. Microbiol.">
        <title>The Global Catalogue of Microorganisms (GCM) 10K type strain sequencing project: providing services to taxonomists for standard genome sequencing and annotation.</title>
        <authorList>
            <consortium name="The Broad Institute Genomics Platform"/>
            <consortium name="The Broad Institute Genome Sequencing Center for Infectious Disease"/>
            <person name="Wu L."/>
            <person name="Ma J."/>
        </authorList>
    </citation>
    <scope>NUCLEOTIDE SEQUENCE [LARGE SCALE GENOMIC DNA]</scope>
    <source>
        <strain evidence="4">CCM 7526</strain>
    </source>
</reference>
<dbReference type="EMBL" id="JBHTMK010000053">
    <property type="protein sequence ID" value="MFD1371899.1"/>
    <property type="molecule type" value="Genomic_DNA"/>
</dbReference>
<organism evidence="3 4">
    <name type="scientific">Actinoplanes sichuanensis</name>
    <dbReference type="NCBI Taxonomy" id="512349"/>
    <lineage>
        <taxon>Bacteria</taxon>
        <taxon>Bacillati</taxon>
        <taxon>Actinomycetota</taxon>
        <taxon>Actinomycetes</taxon>
        <taxon>Micromonosporales</taxon>
        <taxon>Micromonosporaceae</taxon>
        <taxon>Actinoplanes</taxon>
    </lineage>
</organism>
<proteinExistence type="predicted"/>
<dbReference type="InterPro" id="IPR050237">
    <property type="entry name" value="ATP-dep_AMP-bd_enzyme"/>
</dbReference>
<dbReference type="InterPro" id="IPR000873">
    <property type="entry name" value="AMP-dep_synth/lig_dom"/>
</dbReference>
<keyword evidence="4" id="KW-1185">Reference proteome</keyword>
<dbReference type="Pfam" id="PF13193">
    <property type="entry name" value="AMP-binding_C"/>
    <property type="match status" value="1"/>
</dbReference>
<evidence type="ECO:0000313" key="4">
    <source>
        <dbReference type="Proteomes" id="UP001597183"/>
    </source>
</evidence>